<evidence type="ECO:0000313" key="2">
    <source>
        <dbReference type="Proteomes" id="UP000324222"/>
    </source>
</evidence>
<sequence length="89" mass="10351">MTEATDYDPDLQVPERIPPLPLGVVRDPPRCRLLLQSTVAVTETDLKIFPIKPHYCPISLSRHRPLEDIAVTHTVWRFARTFKCIMIWQ</sequence>
<reference evidence="1 2" key="1">
    <citation type="submission" date="2019-05" db="EMBL/GenBank/DDBJ databases">
        <title>Another draft genome of Portunus trituberculatus and its Hox gene families provides insights of decapod evolution.</title>
        <authorList>
            <person name="Jeong J.-H."/>
            <person name="Song I."/>
            <person name="Kim S."/>
            <person name="Choi T."/>
            <person name="Kim D."/>
            <person name="Ryu S."/>
            <person name="Kim W."/>
        </authorList>
    </citation>
    <scope>NUCLEOTIDE SEQUENCE [LARGE SCALE GENOMIC DNA]</scope>
    <source>
        <tissue evidence="1">Muscle</tissue>
    </source>
</reference>
<evidence type="ECO:0000313" key="1">
    <source>
        <dbReference type="EMBL" id="MPC10251.1"/>
    </source>
</evidence>
<dbReference type="AlphaFoldDB" id="A0A5B7CN37"/>
<protein>
    <submittedName>
        <fullName evidence="1">Uncharacterized protein</fullName>
    </submittedName>
</protein>
<dbReference type="Proteomes" id="UP000324222">
    <property type="component" value="Unassembled WGS sequence"/>
</dbReference>
<accession>A0A5B7CN37</accession>
<name>A0A5B7CN37_PORTR</name>
<organism evidence="1 2">
    <name type="scientific">Portunus trituberculatus</name>
    <name type="common">Swimming crab</name>
    <name type="synonym">Neptunus trituberculatus</name>
    <dbReference type="NCBI Taxonomy" id="210409"/>
    <lineage>
        <taxon>Eukaryota</taxon>
        <taxon>Metazoa</taxon>
        <taxon>Ecdysozoa</taxon>
        <taxon>Arthropoda</taxon>
        <taxon>Crustacea</taxon>
        <taxon>Multicrustacea</taxon>
        <taxon>Malacostraca</taxon>
        <taxon>Eumalacostraca</taxon>
        <taxon>Eucarida</taxon>
        <taxon>Decapoda</taxon>
        <taxon>Pleocyemata</taxon>
        <taxon>Brachyura</taxon>
        <taxon>Eubrachyura</taxon>
        <taxon>Portunoidea</taxon>
        <taxon>Portunidae</taxon>
        <taxon>Portuninae</taxon>
        <taxon>Portunus</taxon>
    </lineage>
</organism>
<gene>
    <name evidence="1" type="ORF">E2C01_002883</name>
</gene>
<comment type="caution">
    <text evidence="1">The sequence shown here is derived from an EMBL/GenBank/DDBJ whole genome shotgun (WGS) entry which is preliminary data.</text>
</comment>
<dbReference type="EMBL" id="VSRR010000107">
    <property type="protein sequence ID" value="MPC10251.1"/>
    <property type="molecule type" value="Genomic_DNA"/>
</dbReference>
<proteinExistence type="predicted"/>
<keyword evidence="2" id="KW-1185">Reference proteome</keyword>